<dbReference type="Proteomes" id="UP001223802">
    <property type="component" value="Chromosome"/>
</dbReference>
<evidence type="ECO:0000313" key="3">
    <source>
        <dbReference type="Proteomes" id="UP001223802"/>
    </source>
</evidence>
<sequence length="43" mass="4830">MDAPYNCPWCGAPAWREPGEIDPPADYCHEGDHGTPEEWVENS</sequence>
<evidence type="ECO:0000313" key="2">
    <source>
        <dbReference type="EMBL" id="WMC09563.1"/>
    </source>
</evidence>
<feature type="compositionally biased region" description="Basic and acidic residues" evidence="1">
    <location>
        <begin position="27"/>
        <end position="36"/>
    </location>
</feature>
<dbReference type="AlphaFoldDB" id="A0AA50Q952"/>
<reference evidence="2 3" key="1">
    <citation type="submission" date="2023-02" db="EMBL/GenBank/DDBJ databases">
        <title>Complete genome sequence of a novel bacterium Oceanimonas sp. NTOU-MSR1 isolated from marine coast sediment.</title>
        <authorList>
            <person name="Yang H.-T."/>
            <person name="Chen Y.-L."/>
            <person name="Ho Y.-N."/>
        </authorList>
    </citation>
    <scope>NUCLEOTIDE SEQUENCE [LARGE SCALE GENOMIC DNA]</scope>
    <source>
        <strain evidence="2 3">NTOU-MSR1</strain>
    </source>
</reference>
<evidence type="ECO:0000256" key="1">
    <source>
        <dbReference type="SAM" id="MobiDB-lite"/>
    </source>
</evidence>
<dbReference type="EMBL" id="CP118224">
    <property type="protein sequence ID" value="WMC09563.1"/>
    <property type="molecule type" value="Genomic_DNA"/>
</dbReference>
<gene>
    <name evidence="2" type="ORF">PU634_10585</name>
</gene>
<dbReference type="KEGG" id="ope:PU634_10585"/>
<protein>
    <submittedName>
        <fullName evidence="2">Uncharacterized protein</fullName>
    </submittedName>
</protein>
<organism evidence="2 3">
    <name type="scientific">Oceanimonas pelagia</name>
    <dbReference type="NCBI Taxonomy" id="3028314"/>
    <lineage>
        <taxon>Bacteria</taxon>
        <taxon>Pseudomonadati</taxon>
        <taxon>Pseudomonadota</taxon>
        <taxon>Gammaproteobacteria</taxon>
        <taxon>Aeromonadales</taxon>
        <taxon>Aeromonadaceae</taxon>
        <taxon>Oceanimonas</taxon>
    </lineage>
</organism>
<feature type="region of interest" description="Disordered" evidence="1">
    <location>
        <begin position="20"/>
        <end position="43"/>
    </location>
</feature>
<dbReference type="RefSeq" id="WP_306760758.1">
    <property type="nucleotide sequence ID" value="NZ_CP118224.1"/>
</dbReference>
<proteinExistence type="predicted"/>
<accession>A0AA50Q952</accession>
<keyword evidence="3" id="KW-1185">Reference proteome</keyword>
<name>A0AA50Q952_9GAMM</name>